<dbReference type="CDD" id="cd11378">
    <property type="entry name" value="DUF296"/>
    <property type="match status" value="1"/>
</dbReference>
<dbReference type="PANTHER" id="PTHR31500">
    <property type="entry name" value="AT-HOOK MOTIF NUCLEAR-LOCALIZED PROTEIN 9"/>
    <property type="match status" value="1"/>
</dbReference>
<dbReference type="AlphaFoldDB" id="A0A6J1CHK6"/>
<keyword evidence="2 5" id="KW-0238">DNA-binding</keyword>
<dbReference type="PANTHER" id="PTHR31500:SF45">
    <property type="entry name" value="AT-HOOK MOTIF NUCLEAR-LOCALIZED PROTEIN"/>
    <property type="match status" value="1"/>
</dbReference>
<dbReference type="OrthoDB" id="1588495at2759"/>
<dbReference type="SUPFAM" id="SSF117856">
    <property type="entry name" value="AF0104/ALDC/Ptd012-like"/>
    <property type="match status" value="1"/>
</dbReference>
<keyword evidence="3 5" id="KW-0804">Transcription</keyword>
<sequence>MELRVRIRRKLTAEAESFAHHVLYGGRVGVKSAGNSEMSGESAFIAKKRRGRPRKYELIPIRLVPASPERSFSSCDSKISSTRRPGRSRGGGKLQVLASLGGYAWDTAGTSFTPHVVHVAVGEDIVERVASFSSKGSRAICILAATGSVSTVLLHQPASNPPTVLRFQGMFEILRLSGSFIRQTADTQIKKGHLTVSLAEPNGRVFGGVVANSLIAAGPIQMIMGSFKQKMSSEQ</sequence>
<dbReference type="InterPro" id="IPR039605">
    <property type="entry name" value="AHL"/>
</dbReference>
<feature type="domain" description="PPC" evidence="7">
    <location>
        <begin position="109"/>
        <end position="235"/>
    </location>
</feature>
<organism evidence="8 9">
    <name type="scientific">Momordica charantia</name>
    <name type="common">Bitter gourd</name>
    <name type="synonym">Balsam pear</name>
    <dbReference type="NCBI Taxonomy" id="3673"/>
    <lineage>
        <taxon>Eukaryota</taxon>
        <taxon>Viridiplantae</taxon>
        <taxon>Streptophyta</taxon>
        <taxon>Embryophyta</taxon>
        <taxon>Tracheophyta</taxon>
        <taxon>Spermatophyta</taxon>
        <taxon>Magnoliopsida</taxon>
        <taxon>eudicotyledons</taxon>
        <taxon>Gunneridae</taxon>
        <taxon>Pentapetalae</taxon>
        <taxon>rosids</taxon>
        <taxon>fabids</taxon>
        <taxon>Cucurbitales</taxon>
        <taxon>Cucurbitaceae</taxon>
        <taxon>Momordiceae</taxon>
        <taxon>Momordica</taxon>
    </lineage>
</organism>
<comment type="domain">
    <text evidence="5">The PPC domain mediates interactions between AHL proteins.</text>
</comment>
<dbReference type="GeneID" id="111011241"/>
<evidence type="ECO:0000313" key="8">
    <source>
        <dbReference type="Proteomes" id="UP000504603"/>
    </source>
</evidence>
<keyword evidence="1 5" id="KW-0805">Transcription regulation</keyword>
<evidence type="ECO:0000256" key="2">
    <source>
        <dbReference type="ARBA" id="ARBA00023125"/>
    </source>
</evidence>
<keyword evidence="8" id="KW-1185">Reference proteome</keyword>
<dbReference type="Pfam" id="PF03479">
    <property type="entry name" value="PCC"/>
    <property type="match status" value="1"/>
</dbReference>
<evidence type="ECO:0000259" key="7">
    <source>
        <dbReference type="PROSITE" id="PS51742"/>
    </source>
</evidence>
<feature type="region of interest" description="Disordered" evidence="6">
    <location>
        <begin position="72"/>
        <end position="92"/>
    </location>
</feature>
<dbReference type="Proteomes" id="UP000504603">
    <property type="component" value="Unplaced"/>
</dbReference>
<dbReference type="Gene3D" id="3.30.1330.80">
    <property type="entry name" value="Hypothetical protein, similar to alpha- acetolactate decarboxylase, domain 2"/>
    <property type="match status" value="1"/>
</dbReference>
<evidence type="ECO:0000256" key="1">
    <source>
        <dbReference type="ARBA" id="ARBA00023015"/>
    </source>
</evidence>
<evidence type="ECO:0000256" key="6">
    <source>
        <dbReference type="SAM" id="MobiDB-lite"/>
    </source>
</evidence>
<protein>
    <recommendedName>
        <fullName evidence="5">AT-hook motif nuclear-localized protein</fullName>
    </recommendedName>
</protein>
<evidence type="ECO:0000313" key="9">
    <source>
        <dbReference type="RefSeq" id="XP_022140632.1"/>
    </source>
</evidence>
<comment type="subcellular location">
    <subcellularLocation>
        <location evidence="5">Nucleus</location>
    </subcellularLocation>
</comment>
<dbReference type="PROSITE" id="PS51742">
    <property type="entry name" value="PPC"/>
    <property type="match status" value="1"/>
</dbReference>
<dbReference type="RefSeq" id="XP_022140632.1">
    <property type="nucleotide sequence ID" value="XM_022284940.1"/>
</dbReference>
<proteinExistence type="predicted"/>
<comment type="function">
    <text evidence="5">Transcription factor that specifically binds AT-rich DNA sequences related to the nuclear matrix attachment regions (MARs).</text>
</comment>
<evidence type="ECO:0000256" key="5">
    <source>
        <dbReference type="RuleBase" id="RU367031"/>
    </source>
</evidence>
<dbReference type="KEGG" id="mcha:111011241"/>
<accession>A0A6J1CHK6</accession>
<name>A0A6J1CHK6_MOMCH</name>
<reference evidence="9" key="1">
    <citation type="submission" date="2025-08" db="UniProtKB">
        <authorList>
            <consortium name="RefSeq"/>
        </authorList>
    </citation>
    <scope>IDENTIFICATION</scope>
    <source>
        <strain evidence="9">OHB3-1</strain>
    </source>
</reference>
<dbReference type="GO" id="GO:0003680">
    <property type="term" value="F:minor groove of adenine-thymine-rich DNA binding"/>
    <property type="evidence" value="ECO:0007669"/>
    <property type="project" value="UniProtKB-UniRule"/>
</dbReference>
<gene>
    <name evidence="9" type="primary">LOC111011241</name>
</gene>
<dbReference type="InterPro" id="IPR005175">
    <property type="entry name" value="PPC_dom"/>
</dbReference>
<evidence type="ECO:0000256" key="3">
    <source>
        <dbReference type="ARBA" id="ARBA00023163"/>
    </source>
</evidence>
<dbReference type="GO" id="GO:0005634">
    <property type="term" value="C:nucleus"/>
    <property type="evidence" value="ECO:0007669"/>
    <property type="project" value="UniProtKB-SubCell"/>
</dbReference>
<keyword evidence="4 5" id="KW-0539">Nucleus</keyword>
<evidence type="ECO:0000256" key="4">
    <source>
        <dbReference type="ARBA" id="ARBA00023242"/>
    </source>
</evidence>